<evidence type="ECO:0000259" key="2">
    <source>
        <dbReference type="Pfam" id="PF13355"/>
    </source>
</evidence>
<feature type="region of interest" description="Disordered" evidence="1">
    <location>
        <begin position="138"/>
        <end position="172"/>
    </location>
</feature>
<evidence type="ECO:0000256" key="1">
    <source>
        <dbReference type="SAM" id="MobiDB-lite"/>
    </source>
</evidence>
<dbReference type="Pfam" id="PF13355">
    <property type="entry name" value="ARC6-like_IMS"/>
    <property type="match status" value="1"/>
</dbReference>
<reference evidence="3 4" key="1">
    <citation type="submission" date="2020-04" db="EMBL/GenBank/DDBJ databases">
        <authorList>
            <person name="Basu S."/>
            <person name="Maruthanayagam V."/>
            <person name="Chakraborty S."/>
            <person name="Pramanik A."/>
            <person name="Mukherjee J."/>
            <person name="Brink B."/>
        </authorList>
    </citation>
    <scope>NUCLEOTIDE SEQUENCE [LARGE SCALE GENOMIC DNA]</scope>
    <source>
        <strain evidence="3 4">AP17</strain>
    </source>
</reference>
<dbReference type="InterPro" id="IPR025344">
    <property type="entry name" value="CDP1-like_IMS"/>
</dbReference>
<evidence type="ECO:0000313" key="4">
    <source>
        <dbReference type="Proteomes" id="UP000500857"/>
    </source>
</evidence>
<accession>A0A6H1U3Q5</accession>
<dbReference type="SUPFAM" id="SSF141571">
    <property type="entry name" value="Pentapeptide repeat-like"/>
    <property type="match status" value="1"/>
</dbReference>
<dbReference type="KEGG" id="oxy:HCG48_25290"/>
<dbReference type="Gene3D" id="2.160.20.80">
    <property type="entry name" value="E3 ubiquitin-protein ligase SopA"/>
    <property type="match status" value="2"/>
</dbReference>
<name>A0A6H1U3Q5_9CYAN</name>
<dbReference type="AlphaFoldDB" id="A0A6H1U3Q5"/>
<evidence type="ECO:0000313" key="3">
    <source>
        <dbReference type="EMBL" id="QIZ73502.1"/>
    </source>
</evidence>
<dbReference type="PANTHER" id="PTHR14136">
    <property type="entry name" value="BTB_POZ DOMAIN-CONTAINING PROTEIN KCTD9"/>
    <property type="match status" value="1"/>
</dbReference>
<organism evidence="3 4">
    <name type="scientific">Oxynema aestuarii AP17</name>
    <dbReference type="NCBI Taxonomy" id="2064643"/>
    <lineage>
        <taxon>Bacteria</taxon>
        <taxon>Bacillati</taxon>
        <taxon>Cyanobacteriota</taxon>
        <taxon>Cyanophyceae</taxon>
        <taxon>Oscillatoriophycideae</taxon>
        <taxon>Oscillatoriales</taxon>
        <taxon>Oscillatoriaceae</taxon>
        <taxon>Oxynema</taxon>
        <taxon>Oxynema aestuarii</taxon>
    </lineage>
</organism>
<dbReference type="EMBL" id="CP051167">
    <property type="protein sequence ID" value="QIZ73502.1"/>
    <property type="molecule type" value="Genomic_DNA"/>
</dbReference>
<feature type="compositionally biased region" description="Basic and acidic residues" evidence="1">
    <location>
        <begin position="144"/>
        <end position="165"/>
    </location>
</feature>
<sequence length="296" mass="33570">MKSPTYYFLSVLALSVFWAVPGRAVDPEDLRQLLDTQRCQGCDLRGANLEGVDLRSADLTEAQLQGANLRNADLKYSNFRGANLTNAVMIAADLEAVNFSDAVLRNADVRGANLTDAVLTRANTCGWRRDGARLEGANLQDARCVPDRPEPQPRPRPTPEIRPTEETAPPLSQSDAVKLIEDWYAAKEKIFAPPFDRESVLQLTTGVLLTDALQAMNWLRENNAFYKYGIRRVESVDRFVREGFKGTLELTVTEEYSLYENNRINPDRSRFETKDLRYFLEVVDGRWKIADYEEID</sequence>
<protein>
    <submittedName>
        <fullName evidence="3">DUF4101 domain-containing protein</fullName>
    </submittedName>
</protein>
<dbReference type="Proteomes" id="UP000500857">
    <property type="component" value="Chromosome"/>
</dbReference>
<keyword evidence="4" id="KW-1185">Reference proteome</keyword>
<dbReference type="InterPro" id="IPR051082">
    <property type="entry name" value="Pentapeptide-BTB/POZ_domain"/>
</dbReference>
<dbReference type="Pfam" id="PF00805">
    <property type="entry name" value="Pentapeptide"/>
    <property type="match status" value="2"/>
</dbReference>
<dbReference type="RefSeq" id="WP_168571648.1">
    <property type="nucleotide sequence ID" value="NZ_CP051167.1"/>
</dbReference>
<dbReference type="InterPro" id="IPR001646">
    <property type="entry name" value="5peptide_repeat"/>
</dbReference>
<feature type="domain" description="Plastid division protein CDP1-like IMS" evidence="2">
    <location>
        <begin position="176"/>
        <end position="290"/>
    </location>
</feature>
<dbReference type="PANTHER" id="PTHR14136:SF17">
    <property type="entry name" value="BTB_POZ DOMAIN-CONTAINING PROTEIN KCTD9"/>
    <property type="match status" value="1"/>
</dbReference>
<proteinExistence type="predicted"/>
<gene>
    <name evidence="3" type="ORF">HCG48_25290</name>
</gene>